<dbReference type="Proteomes" id="UP000242519">
    <property type="component" value="Unassembled WGS sequence"/>
</dbReference>
<proteinExistence type="predicted"/>
<name>A0A218YW22_9HELO</name>
<reference evidence="2 3" key="1">
    <citation type="submission" date="2017-04" db="EMBL/GenBank/DDBJ databases">
        <title>Draft genome sequence of Marssonina coronaria NL1: causal agent of apple blotch.</title>
        <authorList>
            <person name="Cheng Q."/>
        </authorList>
    </citation>
    <scope>NUCLEOTIDE SEQUENCE [LARGE SCALE GENOMIC DNA]</scope>
    <source>
        <strain evidence="2 3">NL1</strain>
    </source>
</reference>
<feature type="region of interest" description="Disordered" evidence="1">
    <location>
        <begin position="317"/>
        <end position="433"/>
    </location>
</feature>
<evidence type="ECO:0000313" key="2">
    <source>
        <dbReference type="EMBL" id="OWO99986.1"/>
    </source>
</evidence>
<feature type="compositionally biased region" description="Pro residues" evidence="1">
    <location>
        <begin position="415"/>
        <end position="428"/>
    </location>
</feature>
<dbReference type="EMBL" id="MZNU01000340">
    <property type="protein sequence ID" value="OWO99986.1"/>
    <property type="molecule type" value="Genomic_DNA"/>
</dbReference>
<organism evidence="2 3">
    <name type="scientific">Diplocarpon coronariae</name>
    <dbReference type="NCBI Taxonomy" id="2795749"/>
    <lineage>
        <taxon>Eukaryota</taxon>
        <taxon>Fungi</taxon>
        <taxon>Dikarya</taxon>
        <taxon>Ascomycota</taxon>
        <taxon>Pezizomycotina</taxon>
        <taxon>Leotiomycetes</taxon>
        <taxon>Helotiales</taxon>
        <taxon>Drepanopezizaceae</taxon>
        <taxon>Diplocarpon</taxon>
    </lineage>
</organism>
<evidence type="ECO:0000256" key="1">
    <source>
        <dbReference type="SAM" id="MobiDB-lite"/>
    </source>
</evidence>
<feature type="compositionally biased region" description="Pro residues" evidence="1">
    <location>
        <begin position="183"/>
        <end position="192"/>
    </location>
</feature>
<protein>
    <submittedName>
        <fullName evidence="2">Uncharacterized protein</fullName>
    </submittedName>
</protein>
<dbReference type="AlphaFoldDB" id="A0A218YW22"/>
<dbReference type="InParanoid" id="A0A218YW22"/>
<sequence>MPAGEEGDADYPVLPFLPCRIPPAVGRDAVTELPPGSPAVAEAGVAEAGVAGDRASTRSLRPGRTGPRRATRTAAAVKPPMPGRREKRAPTRAGGGSAHSRRDAGAYECDAIGLRSSWFGGGGMATTWGDWIRPPRVGPVQFGRAWWKSGLIRFGVAPLGSSAGCQSDAGTACTDLTGGPPRAAKPPAPEPAQGPGKPHARPEGTRFGTRFRHAPTRRPRGLTRCDAPRRAAGSRPQDPARLDLLAHSAPLSSARRRRPGIPSRARWSLDSAGLEANGRAARGRVCWCPEWLRRRAGLPVHGNEGCGRGAVARDAVRRLDPPTVRAVPRRKPASGFGSRPRPRPRLSPAQRRAEPSRAEPHDTEEGRLLPREPGVSRCAARGLGSRNLGMESRSPRIAGPRAREGGDEDTVPSSPHHPSPPEATPPAHVPIRPDQLRSTQGVQANQDPSFNVCGTWPCCFPSSTLFYTASSDAEVVEAAYAHLGIFASTPERDVQTELSCTAHRRQVLHLACTVVPAG</sequence>
<gene>
    <name evidence="2" type="ORF">B2J93_1471</name>
</gene>
<feature type="compositionally biased region" description="Basic residues" evidence="1">
    <location>
        <begin position="209"/>
        <end position="221"/>
    </location>
</feature>
<keyword evidence="3" id="KW-1185">Reference proteome</keyword>
<feature type="region of interest" description="Disordered" evidence="1">
    <location>
        <begin position="30"/>
        <end position="103"/>
    </location>
</feature>
<comment type="caution">
    <text evidence="2">The sequence shown here is derived from an EMBL/GenBank/DDBJ whole genome shotgun (WGS) entry which is preliminary data.</text>
</comment>
<evidence type="ECO:0000313" key="3">
    <source>
        <dbReference type="Proteomes" id="UP000242519"/>
    </source>
</evidence>
<feature type="compositionally biased region" description="Basic and acidic residues" evidence="1">
    <location>
        <begin position="351"/>
        <end position="370"/>
    </location>
</feature>
<feature type="region of interest" description="Disordered" evidence="1">
    <location>
        <begin position="172"/>
        <end position="242"/>
    </location>
</feature>
<accession>A0A218YW22</accession>
<feature type="compositionally biased region" description="Low complexity" evidence="1">
    <location>
        <begin position="39"/>
        <end position="52"/>
    </location>
</feature>